<dbReference type="PANTHER" id="PTHR42693:SF53">
    <property type="entry name" value="ENDO-4-O-SULFATASE"/>
    <property type="match status" value="1"/>
</dbReference>
<gene>
    <name evidence="7" type="ORF">K1W69_22065</name>
</gene>
<dbReference type="InterPro" id="IPR000917">
    <property type="entry name" value="Sulfatase_N"/>
</dbReference>
<evidence type="ECO:0000313" key="8">
    <source>
        <dbReference type="Proteomes" id="UP001196509"/>
    </source>
</evidence>
<feature type="domain" description="Sulfatase N-terminal" evidence="6">
    <location>
        <begin position="4"/>
        <end position="334"/>
    </location>
</feature>
<sequence>MAANIIVFLTDDHGQWALGSSGNPGVETPNLDYLARTGAVMENAFTPTPVCSPARACFLTGCTASQHGVHDYLDNEPARFGRDWLEGQKTAPELLQSAGYETGLVGKWHLGNDTKPARGFEHWGALAGDYPIDAAGPARYCKDGEVVTIAGSKADVITDAAIDFLRKRDGERPFFLVVGHVSTHSPWEGHPERLADRYRSHDFAELPQGESFPFGAQNLESRDLIDRAHQSEALAQYYASVTAIDEGVGRVLDALDAAGVSENTLIVYTSDHGLNCSHHGIWGKGNGTLPLNMVEETIRIPLIVSGPGVEKEQRRAEFVDHLDLFQTVLDVAGVNPPTDIDYAGRSYLGLLGGGDLADWRDLQFCEYGTTRMARGDRYKCVEWLDTGTVRLFDLVTDPREETDIAGDNPELCRSFLDLIAAYYDRFSTPEHSGARPGGPEPTNETSPWVL</sequence>
<evidence type="ECO:0000256" key="3">
    <source>
        <dbReference type="ARBA" id="ARBA00022801"/>
    </source>
</evidence>
<protein>
    <submittedName>
        <fullName evidence="7">Sulfatase-like hydrolase/transferase</fullName>
    </submittedName>
</protein>
<dbReference type="InterPro" id="IPR017850">
    <property type="entry name" value="Alkaline_phosphatase_core_sf"/>
</dbReference>
<dbReference type="GO" id="GO:0046872">
    <property type="term" value="F:metal ion binding"/>
    <property type="evidence" value="ECO:0007669"/>
    <property type="project" value="UniProtKB-KW"/>
</dbReference>
<comment type="caution">
    <text evidence="7">The sequence shown here is derived from an EMBL/GenBank/DDBJ whole genome shotgun (WGS) entry which is preliminary data.</text>
</comment>
<organism evidence="7 8">
    <name type="scientific">Flavimaribacter sediminis</name>
    <dbReference type="NCBI Taxonomy" id="2865987"/>
    <lineage>
        <taxon>Bacteria</taxon>
        <taxon>Pseudomonadati</taxon>
        <taxon>Pseudomonadota</taxon>
        <taxon>Alphaproteobacteria</taxon>
        <taxon>Hyphomicrobiales</taxon>
        <taxon>Rhizobiaceae</taxon>
        <taxon>Flavimaribacter</taxon>
    </lineage>
</organism>
<comment type="similarity">
    <text evidence="1">Belongs to the sulfatase family.</text>
</comment>
<dbReference type="GO" id="GO:0004065">
    <property type="term" value="F:arylsulfatase activity"/>
    <property type="evidence" value="ECO:0007669"/>
    <property type="project" value="TreeGrafter"/>
</dbReference>
<evidence type="ECO:0000259" key="6">
    <source>
        <dbReference type="Pfam" id="PF00884"/>
    </source>
</evidence>
<dbReference type="AlphaFoldDB" id="A0AAE2ZS59"/>
<evidence type="ECO:0000313" key="7">
    <source>
        <dbReference type="EMBL" id="MBW8639897.1"/>
    </source>
</evidence>
<dbReference type="EMBL" id="JAICBX010000005">
    <property type="protein sequence ID" value="MBW8639897.1"/>
    <property type="molecule type" value="Genomic_DNA"/>
</dbReference>
<dbReference type="InterPro" id="IPR024607">
    <property type="entry name" value="Sulfatase_CS"/>
</dbReference>
<dbReference type="RefSeq" id="WP_220230634.1">
    <property type="nucleotide sequence ID" value="NZ_JAICBX010000005.1"/>
</dbReference>
<dbReference type="PROSITE" id="PS00149">
    <property type="entry name" value="SULFATASE_2"/>
    <property type="match status" value="1"/>
</dbReference>
<dbReference type="Gene3D" id="3.40.720.10">
    <property type="entry name" value="Alkaline Phosphatase, subunit A"/>
    <property type="match status" value="1"/>
</dbReference>
<keyword evidence="8" id="KW-1185">Reference proteome</keyword>
<proteinExistence type="inferred from homology"/>
<dbReference type="SUPFAM" id="SSF53649">
    <property type="entry name" value="Alkaline phosphatase-like"/>
    <property type="match status" value="1"/>
</dbReference>
<accession>A0AAE2ZS59</accession>
<evidence type="ECO:0000256" key="2">
    <source>
        <dbReference type="ARBA" id="ARBA00022723"/>
    </source>
</evidence>
<evidence type="ECO:0000256" key="5">
    <source>
        <dbReference type="SAM" id="MobiDB-lite"/>
    </source>
</evidence>
<dbReference type="Pfam" id="PF00884">
    <property type="entry name" value="Sulfatase"/>
    <property type="match status" value="1"/>
</dbReference>
<reference evidence="7" key="1">
    <citation type="submission" date="2021-08" db="EMBL/GenBank/DDBJ databases">
        <title>Hoeflea bacterium WL0058 sp. nov., isolated from the sediment.</title>
        <authorList>
            <person name="Wang L."/>
            <person name="Zhang D."/>
        </authorList>
    </citation>
    <scope>NUCLEOTIDE SEQUENCE</scope>
    <source>
        <strain evidence="7">WL0058</strain>
    </source>
</reference>
<dbReference type="Proteomes" id="UP001196509">
    <property type="component" value="Unassembled WGS sequence"/>
</dbReference>
<keyword evidence="4" id="KW-0106">Calcium</keyword>
<evidence type="ECO:0000256" key="4">
    <source>
        <dbReference type="ARBA" id="ARBA00022837"/>
    </source>
</evidence>
<dbReference type="PANTHER" id="PTHR42693">
    <property type="entry name" value="ARYLSULFATASE FAMILY MEMBER"/>
    <property type="match status" value="1"/>
</dbReference>
<keyword evidence="3 7" id="KW-0378">Hydrolase</keyword>
<keyword evidence="2" id="KW-0479">Metal-binding</keyword>
<feature type="region of interest" description="Disordered" evidence="5">
    <location>
        <begin position="429"/>
        <end position="450"/>
    </location>
</feature>
<name>A0AAE2ZS59_9HYPH</name>
<dbReference type="PROSITE" id="PS00523">
    <property type="entry name" value="SULFATASE_1"/>
    <property type="match status" value="1"/>
</dbReference>
<evidence type="ECO:0000256" key="1">
    <source>
        <dbReference type="ARBA" id="ARBA00008779"/>
    </source>
</evidence>
<dbReference type="InterPro" id="IPR050738">
    <property type="entry name" value="Sulfatase"/>
</dbReference>